<evidence type="ECO:0000313" key="1">
    <source>
        <dbReference type="EMBL" id="EDM10466.1"/>
    </source>
</evidence>
<protein>
    <submittedName>
        <fullName evidence="1">RCG55221</fullName>
    </submittedName>
</protein>
<evidence type="ECO:0000313" key="2">
    <source>
        <dbReference type="Proteomes" id="UP000234681"/>
    </source>
</evidence>
<accession>A6J841</accession>
<gene>
    <name evidence="1" type="ORF">rCG_55221</name>
</gene>
<dbReference type="Proteomes" id="UP000234681">
    <property type="component" value="Chromosome 5"/>
</dbReference>
<proteinExistence type="predicted"/>
<sequence>MKCTVLGVFTFFGSKRSGLLYPKLVCINPYYLLHKWQLLNVPTKPFKLNTPEAPQILRRRMTLGHSQTPVTMTFSVRVLHSCVTINF</sequence>
<name>A6J841_RAT</name>
<organism evidence="1 2">
    <name type="scientific">Rattus norvegicus</name>
    <name type="common">Rat</name>
    <dbReference type="NCBI Taxonomy" id="10116"/>
    <lineage>
        <taxon>Eukaryota</taxon>
        <taxon>Metazoa</taxon>
        <taxon>Chordata</taxon>
        <taxon>Craniata</taxon>
        <taxon>Vertebrata</taxon>
        <taxon>Euteleostomi</taxon>
        <taxon>Mammalia</taxon>
        <taxon>Eutheria</taxon>
        <taxon>Euarchontoglires</taxon>
        <taxon>Glires</taxon>
        <taxon>Rodentia</taxon>
        <taxon>Myomorpha</taxon>
        <taxon>Muroidea</taxon>
        <taxon>Muridae</taxon>
        <taxon>Murinae</taxon>
        <taxon>Rattus</taxon>
    </lineage>
</organism>
<reference evidence="1 2" key="1">
    <citation type="submission" date="2005-09" db="EMBL/GenBank/DDBJ databases">
        <authorList>
            <person name="Mural R.J."/>
            <person name="Li P.W."/>
            <person name="Adams M.D."/>
            <person name="Amanatides P.G."/>
            <person name="Baden-Tillson H."/>
            <person name="Barnstead M."/>
            <person name="Chin S.H."/>
            <person name="Dew I."/>
            <person name="Evans C.A."/>
            <person name="Ferriera S."/>
            <person name="Flanigan M."/>
            <person name="Fosler C."/>
            <person name="Glodek A."/>
            <person name="Gu Z."/>
            <person name="Holt R.A."/>
            <person name="Jennings D."/>
            <person name="Kraft C.L."/>
            <person name="Lu F."/>
            <person name="Nguyen T."/>
            <person name="Nusskern D.R."/>
            <person name="Pfannkoch C.M."/>
            <person name="Sitter C."/>
            <person name="Sutton G.G."/>
            <person name="Venter J.C."/>
            <person name="Wang Z."/>
            <person name="Woodage T."/>
            <person name="Zheng X.H."/>
            <person name="Zhong F."/>
        </authorList>
    </citation>
    <scope>NUCLEOTIDE SEQUENCE [LARGE SCALE GENOMIC DNA]</scope>
    <source>
        <strain>BN</strain>
        <strain evidence="2">Sprague-Dawley</strain>
    </source>
</reference>
<dbReference type="AlphaFoldDB" id="A6J841"/>
<dbReference type="EMBL" id="CH473978">
    <property type="protein sequence ID" value="EDM10466.1"/>
    <property type="molecule type" value="Genomic_DNA"/>
</dbReference>